<proteinExistence type="predicted"/>
<dbReference type="EMBL" id="CP021425">
    <property type="protein sequence ID" value="ARU55989.1"/>
    <property type="molecule type" value="Genomic_DNA"/>
</dbReference>
<dbReference type="KEGG" id="ome:OLMES_1915"/>
<organism evidence="2 3">
    <name type="scientific">Oleiphilus messinensis</name>
    <dbReference type="NCBI Taxonomy" id="141451"/>
    <lineage>
        <taxon>Bacteria</taxon>
        <taxon>Pseudomonadati</taxon>
        <taxon>Pseudomonadota</taxon>
        <taxon>Gammaproteobacteria</taxon>
        <taxon>Oceanospirillales</taxon>
        <taxon>Oleiphilaceae</taxon>
        <taxon>Oleiphilus</taxon>
    </lineage>
</organism>
<sequence length="754" mass="82551">MVLVFGGIGGCSSGGDGLEDAANSENSFPPGDNDPLDTDDDDGQQSAELDEVVVTVEATDKMVASWQRSLYRLLSPSPAYAFRGLSPVSVIDLDVVQLDTSLNPVVSPSVSIAHTYRANNDGTYTIAFNAGIYRPTQIDIFIRARLENGETLWAPLTSGTARINVASTLLVESFLNRARANNIGLSSLAPCGESMGCENQFEARYLIWLNLVSMVQEFDITIPDDLNIEATKAFLSERIDFANALNDGLAAVVDTQYHDAISKEPNFDNLLNTFEFGLNTIYFNMGLSQFDPDSEVNNGSVIFNASSTSVEQILNDGSTEYTYPALSEASFTTILNIHSLFGELPYQRRSITTAGDLTVEFNSPLGFDVNSFGSKSTSSFAAVDGSISFPQLPFQTITARETETPTGWLTNPFFLHYYGDDDRNFMYSAPLTTGSVYELEKQGSSTFQRLRQLEATNNFSYLINLKTDEENTFNLGEASKNKQYGTIKFSQQLSNSNPTTVEAHTSLWTIDNGFVTDDQPASVFGDFYSGWQISRNPDKSVTPLTQIPAQTLQHEMSPEETINYDVDLKVQVHLQAGRVSLASDSGLTGEGAMNLNGDSFALTITGPGSRRGIIHGIKLDNETFSLSNATFKLQGHAFYMYDNKNDITSFNGSELSFSSDGIATLNLERTYVEQVIDNNTVTQLKLKQPISPSPTAVVLDDNNKFQLNFGTINGAPLTLQGFVGEEGTVLMMLLRHGDALGLVYGFRDRMLPRS</sequence>
<keyword evidence="3" id="KW-1185">Reference proteome</keyword>
<evidence type="ECO:0000313" key="2">
    <source>
        <dbReference type="EMBL" id="ARU55989.1"/>
    </source>
</evidence>
<accession>A0A1Y0I723</accession>
<feature type="compositionally biased region" description="Acidic residues" evidence="1">
    <location>
        <begin position="34"/>
        <end position="45"/>
    </location>
</feature>
<protein>
    <submittedName>
        <fullName evidence="2">Uncharacterized protein</fullName>
    </submittedName>
</protein>
<evidence type="ECO:0000313" key="3">
    <source>
        <dbReference type="Proteomes" id="UP000196027"/>
    </source>
</evidence>
<dbReference type="AlphaFoldDB" id="A0A1Y0I723"/>
<feature type="region of interest" description="Disordered" evidence="1">
    <location>
        <begin position="15"/>
        <end position="45"/>
    </location>
</feature>
<gene>
    <name evidence="2" type="ORF">OLMES_1915</name>
</gene>
<evidence type="ECO:0000256" key="1">
    <source>
        <dbReference type="SAM" id="MobiDB-lite"/>
    </source>
</evidence>
<reference evidence="2 3" key="1">
    <citation type="submission" date="2017-05" db="EMBL/GenBank/DDBJ databases">
        <title>Genomic insights into alkan degradation activity of Oleiphilus messinensis.</title>
        <authorList>
            <person name="Kozyavkin S.A."/>
            <person name="Slesarev A.I."/>
            <person name="Golyshin P.N."/>
            <person name="Korzhenkov A."/>
            <person name="Golyshina O.N."/>
            <person name="Toshchakov S.V."/>
        </authorList>
    </citation>
    <scope>NUCLEOTIDE SEQUENCE [LARGE SCALE GENOMIC DNA]</scope>
    <source>
        <strain evidence="2 3">ME102</strain>
    </source>
</reference>
<dbReference type="Proteomes" id="UP000196027">
    <property type="component" value="Chromosome"/>
</dbReference>
<name>A0A1Y0I723_9GAMM</name>